<dbReference type="Proteomes" id="UP000293092">
    <property type="component" value="Unassembled WGS sequence"/>
</dbReference>
<organism evidence="1 2">
    <name type="scientific">Pseudidiomarina tainanensis</name>
    <dbReference type="NCBI Taxonomy" id="502365"/>
    <lineage>
        <taxon>Bacteria</taxon>
        <taxon>Pseudomonadati</taxon>
        <taxon>Pseudomonadota</taxon>
        <taxon>Gammaproteobacteria</taxon>
        <taxon>Alteromonadales</taxon>
        <taxon>Idiomarinaceae</taxon>
        <taxon>Pseudidiomarina</taxon>
    </lineage>
</organism>
<proteinExistence type="predicted"/>
<accession>A0ACD2HGM0</accession>
<dbReference type="EMBL" id="PIQJ01000002">
    <property type="protein sequence ID" value="RZQ55444.1"/>
    <property type="molecule type" value="Genomic_DNA"/>
</dbReference>
<name>A0ACD2HGM0_9GAMM</name>
<sequence length="136" mass="14970">MNSELAETLLALVLGVVMIAIGWLSYASKLRALDDPNDDSVLALDELVGKSKLESGGEYLVRIHRQSGNLQKDDQLFSSPEAAIKAAVSTFRRAKIEFAVMEENSSAEMRFRRPHYHHGGAAEGKKVGRARIFKIG</sequence>
<evidence type="ECO:0000313" key="1">
    <source>
        <dbReference type="EMBL" id="RZQ55444.1"/>
    </source>
</evidence>
<protein>
    <submittedName>
        <fullName evidence="1">Uncharacterized protein</fullName>
    </submittedName>
</protein>
<keyword evidence="2" id="KW-1185">Reference proteome</keyword>
<gene>
    <name evidence="1" type="ORF">CWI82_08650</name>
</gene>
<reference evidence="1" key="1">
    <citation type="submission" date="2017-11" db="EMBL/GenBank/DDBJ databases">
        <title>Comparative genomic and phylogenomic analyses of the family Idiomarinaceae.</title>
        <authorList>
            <person name="Liu Y."/>
            <person name="Shao Z."/>
        </authorList>
    </citation>
    <scope>NUCLEOTIDE SEQUENCE</scope>
    <source>
        <strain evidence="1">PIN1</strain>
    </source>
</reference>
<evidence type="ECO:0000313" key="2">
    <source>
        <dbReference type="Proteomes" id="UP000293092"/>
    </source>
</evidence>
<comment type="caution">
    <text evidence="1">The sequence shown here is derived from an EMBL/GenBank/DDBJ whole genome shotgun (WGS) entry which is preliminary data.</text>
</comment>